<dbReference type="AlphaFoldDB" id="A0A812N9A9"/>
<keyword evidence="2" id="KW-1185">Reference proteome</keyword>
<dbReference type="EMBL" id="CAJNJA010011689">
    <property type="protein sequence ID" value="CAE7277085.1"/>
    <property type="molecule type" value="Genomic_DNA"/>
</dbReference>
<dbReference type="Proteomes" id="UP000601435">
    <property type="component" value="Unassembled WGS sequence"/>
</dbReference>
<proteinExistence type="predicted"/>
<evidence type="ECO:0000313" key="1">
    <source>
        <dbReference type="EMBL" id="CAE7277085.1"/>
    </source>
</evidence>
<protein>
    <submittedName>
        <fullName evidence="1">Uncharacterized protein</fullName>
    </submittedName>
</protein>
<feature type="non-terminal residue" evidence="1">
    <location>
        <position position="88"/>
    </location>
</feature>
<dbReference type="OrthoDB" id="10411882at2759"/>
<gene>
    <name evidence="1" type="ORF">SNEC2469_LOCUS6731</name>
</gene>
<sequence>SMDFDLQTTEVANLGQRQRKAPQGFSAAASEKAFIRKQIGDRAAAGGDDTMAIKPELPPECKPHSFDKICFKDYKAMDGPWFVCAHRK</sequence>
<evidence type="ECO:0000313" key="2">
    <source>
        <dbReference type="Proteomes" id="UP000601435"/>
    </source>
</evidence>
<accession>A0A812N9A9</accession>
<name>A0A812N9A9_9DINO</name>
<comment type="caution">
    <text evidence="1">The sequence shown here is derived from an EMBL/GenBank/DDBJ whole genome shotgun (WGS) entry which is preliminary data.</text>
</comment>
<reference evidence="1" key="1">
    <citation type="submission" date="2021-02" db="EMBL/GenBank/DDBJ databases">
        <authorList>
            <person name="Dougan E. K."/>
            <person name="Rhodes N."/>
            <person name="Thang M."/>
            <person name="Chan C."/>
        </authorList>
    </citation>
    <scope>NUCLEOTIDE SEQUENCE</scope>
</reference>
<organism evidence="1 2">
    <name type="scientific">Symbiodinium necroappetens</name>
    <dbReference type="NCBI Taxonomy" id="1628268"/>
    <lineage>
        <taxon>Eukaryota</taxon>
        <taxon>Sar</taxon>
        <taxon>Alveolata</taxon>
        <taxon>Dinophyceae</taxon>
        <taxon>Suessiales</taxon>
        <taxon>Symbiodiniaceae</taxon>
        <taxon>Symbiodinium</taxon>
    </lineage>
</organism>